<dbReference type="EMBL" id="JAYGHK010000053">
    <property type="protein sequence ID" value="MEA5609555.1"/>
    <property type="molecule type" value="Genomic_DNA"/>
</dbReference>
<protein>
    <submittedName>
        <fullName evidence="1">Uncharacterized protein</fullName>
    </submittedName>
</protein>
<dbReference type="RefSeq" id="WP_323244609.1">
    <property type="nucleotide sequence ID" value="NZ_JAYGHK010000053.1"/>
</dbReference>
<proteinExistence type="predicted"/>
<gene>
    <name evidence="1" type="ORF">VB695_16015</name>
</gene>
<reference evidence="1 2" key="1">
    <citation type="submission" date="2023-12" db="EMBL/GenBank/DDBJ databases">
        <title>Baltic Sea Cyanobacteria.</title>
        <authorList>
            <person name="Delbaje E."/>
            <person name="Fewer D.P."/>
            <person name="Shishido T.K."/>
        </authorList>
    </citation>
    <scope>NUCLEOTIDE SEQUENCE [LARGE SCALE GENOMIC DNA]</scope>
    <source>
        <strain evidence="1 2">UHCC 0060</strain>
    </source>
</reference>
<keyword evidence="2" id="KW-1185">Reference proteome</keyword>
<organism evidence="1 2">
    <name type="scientific">Nodularia spumigena UHCC 0060</name>
    <dbReference type="NCBI Taxonomy" id="3110300"/>
    <lineage>
        <taxon>Bacteria</taxon>
        <taxon>Bacillati</taxon>
        <taxon>Cyanobacteriota</taxon>
        <taxon>Cyanophyceae</taxon>
        <taxon>Nostocales</taxon>
        <taxon>Nodulariaceae</taxon>
        <taxon>Nodularia</taxon>
    </lineage>
</organism>
<comment type="caution">
    <text evidence="1">The sequence shown here is derived from an EMBL/GenBank/DDBJ whole genome shotgun (WGS) entry which is preliminary data.</text>
</comment>
<name>A0ABU5UVI6_NODSP</name>
<dbReference type="Proteomes" id="UP001303285">
    <property type="component" value="Unassembled WGS sequence"/>
</dbReference>
<evidence type="ECO:0000313" key="1">
    <source>
        <dbReference type="EMBL" id="MEA5609555.1"/>
    </source>
</evidence>
<sequence length="53" mass="6242">MELGLFQKDILIEKLAKAFYRIQGYVIPESYRMQDATHPLLLSYKVSTNTHRN</sequence>
<accession>A0ABU5UVI6</accession>
<evidence type="ECO:0000313" key="2">
    <source>
        <dbReference type="Proteomes" id="UP001303285"/>
    </source>
</evidence>